<dbReference type="InterPro" id="IPR050595">
    <property type="entry name" value="Bact_response_regulator"/>
</dbReference>
<dbReference type="InParanoid" id="A0A397QTW2"/>
<reference evidence="5 6" key="1">
    <citation type="submission" date="2018-08" db="EMBL/GenBank/DDBJ databases">
        <title>Genomic Encyclopedia of Archaeal and Bacterial Type Strains, Phase II (KMG-II): from individual species to whole genera.</title>
        <authorList>
            <person name="Goeker M."/>
        </authorList>
    </citation>
    <scope>NUCLEOTIDE SEQUENCE [LARGE SCALE GENOMIC DNA]</scope>
    <source>
        <strain evidence="5 6">ATCC 27112</strain>
    </source>
</reference>
<dbReference type="InterPro" id="IPR036388">
    <property type="entry name" value="WH-like_DNA-bd_sf"/>
</dbReference>
<evidence type="ECO:0000313" key="5">
    <source>
        <dbReference type="EMBL" id="RIA65040.1"/>
    </source>
</evidence>
<dbReference type="Gene3D" id="3.40.50.2300">
    <property type="match status" value="1"/>
</dbReference>
<accession>A0A397QTW2</accession>
<evidence type="ECO:0000313" key="6">
    <source>
        <dbReference type="Proteomes" id="UP000266506"/>
    </source>
</evidence>
<protein>
    <submittedName>
        <fullName evidence="5">Two-component SAPR family response regulator</fullName>
    </submittedName>
</protein>
<dbReference type="GO" id="GO:0006355">
    <property type="term" value="P:regulation of DNA-templated transcription"/>
    <property type="evidence" value="ECO:0007669"/>
    <property type="project" value="InterPro"/>
</dbReference>
<dbReference type="Pfam" id="PF00072">
    <property type="entry name" value="Response_reg"/>
    <property type="match status" value="1"/>
</dbReference>
<sequence length="258" mass="29800">MKVICLDDEKIILQGMIMNCKKVEKIDEVVGFNNFNALVEYLKNNTCDVIFSDINMPDVNGIDIAKYLRENHPEINVVFTTGYTEYTNQAIRANAKGYLLKPVSKEMIEEQINYFLDNNELNKRVVVQSFGNFDIKVDGKPLPLSSKAKEALAYLVDRNGSAVNRKELAAVIYEDDSYSRTIQSYITKIFAELKKVLEEHKLEDLLLVDTNTYAINTNLIICDSYEFLKGNKKYKNAYHGEYMIQYPWADMELYRFEG</sequence>
<evidence type="ECO:0000256" key="3">
    <source>
        <dbReference type="PROSITE-ProRule" id="PRU00169"/>
    </source>
</evidence>
<dbReference type="SMART" id="SM00448">
    <property type="entry name" value="REC"/>
    <property type="match status" value="1"/>
</dbReference>
<dbReference type="PANTHER" id="PTHR44591:SF3">
    <property type="entry name" value="RESPONSE REGULATORY DOMAIN-CONTAINING PROTEIN"/>
    <property type="match status" value="1"/>
</dbReference>
<feature type="domain" description="Response regulatory" evidence="4">
    <location>
        <begin position="2"/>
        <end position="116"/>
    </location>
</feature>
<feature type="modified residue" description="4-aspartylphosphate" evidence="3">
    <location>
        <position position="53"/>
    </location>
</feature>
<dbReference type="EMBL" id="QXEV01000024">
    <property type="protein sequence ID" value="RIA65040.1"/>
    <property type="molecule type" value="Genomic_DNA"/>
</dbReference>
<organism evidence="5 6">
    <name type="scientific">Anaeroplasma bactoclasticum</name>
    <dbReference type="NCBI Taxonomy" id="2088"/>
    <lineage>
        <taxon>Bacteria</taxon>
        <taxon>Bacillati</taxon>
        <taxon>Mycoplasmatota</taxon>
        <taxon>Mollicutes</taxon>
        <taxon>Anaeroplasmatales</taxon>
        <taxon>Anaeroplasmataceae</taxon>
        <taxon>Anaeroplasma</taxon>
    </lineage>
</organism>
<dbReference type="RefSeq" id="WP_119016733.1">
    <property type="nucleotide sequence ID" value="NZ_QXEV01000024.1"/>
</dbReference>
<evidence type="ECO:0000259" key="4">
    <source>
        <dbReference type="PROSITE" id="PS50110"/>
    </source>
</evidence>
<keyword evidence="1 3" id="KW-0597">Phosphoprotein</keyword>
<dbReference type="GO" id="GO:0003677">
    <property type="term" value="F:DNA binding"/>
    <property type="evidence" value="ECO:0007669"/>
    <property type="project" value="UniProtKB-KW"/>
</dbReference>
<dbReference type="OrthoDB" id="9809318at2"/>
<keyword evidence="6" id="KW-1185">Reference proteome</keyword>
<evidence type="ECO:0000256" key="2">
    <source>
        <dbReference type="ARBA" id="ARBA00023125"/>
    </source>
</evidence>
<dbReference type="PANTHER" id="PTHR44591">
    <property type="entry name" value="STRESS RESPONSE REGULATOR PROTEIN 1"/>
    <property type="match status" value="1"/>
</dbReference>
<dbReference type="InterPro" id="IPR016032">
    <property type="entry name" value="Sig_transdc_resp-reg_C-effctor"/>
</dbReference>
<dbReference type="InterPro" id="IPR011006">
    <property type="entry name" value="CheY-like_superfamily"/>
</dbReference>
<dbReference type="PROSITE" id="PS50110">
    <property type="entry name" value="RESPONSE_REGULATORY"/>
    <property type="match status" value="1"/>
</dbReference>
<keyword evidence="2" id="KW-0238">DNA-binding</keyword>
<name>A0A397QTW2_9MOLU</name>
<evidence type="ECO:0000256" key="1">
    <source>
        <dbReference type="ARBA" id="ARBA00022553"/>
    </source>
</evidence>
<gene>
    <name evidence="5" type="ORF">EI71_01640</name>
</gene>
<proteinExistence type="predicted"/>
<comment type="caution">
    <text evidence="5">The sequence shown here is derived from an EMBL/GenBank/DDBJ whole genome shotgun (WGS) entry which is preliminary data.</text>
</comment>
<dbReference type="GO" id="GO:0000160">
    <property type="term" value="P:phosphorelay signal transduction system"/>
    <property type="evidence" value="ECO:0007669"/>
    <property type="project" value="InterPro"/>
</dbReference>
<dbReference type="Proteomes" id="UP000266506">
    <property type="component" value="Unassembled WGS sequence"/>
</dbReference>
<dbReference type="SUPFAM" id="SSF52172">
    <property type="entry name" value="CheY-like"/>
    <property type="match status" value="1"/>
</dbReference>
<dbReference type="Gene3D" id="1.10.10.10">
    <property type="entry name" value="Winged helix-like DNA-binding domain superfamily/Winged helix DNA-binding domain"/>
    <property type="match status" value="1"/>
</dbReference>
<dbReference type="InterPro" id="IPR001789">
    <property type="entry name" value="Sig_transdc_resp-reg_receiver"/>
</dbReference>
<dbReference type="SUPFAM" id="SSF46894">
    <property type="entry name" value="C-terminal effector domain of the bipartite response regulators"/>
    <property type="match status" value="1"/>
</dbReference>
<dbReference type="AlphaFoldDB" id="A0A397QTW2"/>